<evidence type="ECO:0000313" key="2">
    <source>
        <dbReference type="Proteomes" id="UP000799779"/>
    </source>
</evidence>
<dbReference type="Proteomes" id="UP000799779">
    <property type="component" value="Unassembled WGS sequence"/>
</dbReference>
<dbReference type="EMBL" id="ML977568">
    <property type="protein sequence ID" value="KAF2004207.1"/>
    <property type="molecule type" value="Genomic_DNA"/>
</dbReference>
<gene>
    <name evidence="1" type="ORF">P154DRAFT_51224</name>
</gene>
<organism evidence="1 2">
    <name type="scientific">Amniculicola lignicola CBS 123094</name>
    <dbReference type="NCBI Taxonomy" id="1392246"/>
    <lineage>
        <taxon>Eukaryota</taxon>
        <taxon>Fungi</taxon>
        <taxon>Dikarya</taxon>
        <taxon>Ascomycota</taxon>
        <taxon>Pezizomycotina</taxon>
        <taxon>Dothideomycetes</taxon>
        <taxon>Pleosporomycetidae</taxon>
        <taxon>Pleosporales</taxon>
        <taxon>Amniculicolaceae</taxon>
        <taxon>Amniculicola</taxon>
    </lineage>
</organism>
<dbReference type="AlphaFoldDB" id="A0A6A5WRN4"/>
<accession>A0A6A5WRN4</accession>
<protein>
    <submittedName>
        <fullName evidence="1">Uncharacterized protein</fullName>
    </submittedName>
</protein>
<keyword evidence="2" id="KW-1185">Reference proteome</keyword>
<proteinExistence type="predicted"/>
<dbReference type="OrthoDB" id="2823490at2759"/>
<evidence type="ECO:0000313" key="1">
    <source>
        <dbReference type="EMBL" id="KAF2004207.1"/>
    </source>
</evidence>
<name>A0A6A5WRN4_9PLEO</name>
<sequence length="337" mass="39262">MPSLLSIPCELRDEIIDIVINDVRTIRLPGDVDVERKERSNFCEYLQEDETTFRSDIQHPVDPTAYQTNTIGLLLTNHQLHSETEDRLRNKPTRYFLDVFLVEEAELWPTWTSIPRLDNRVDTLDVTFRIAHPPREQGGRGGLSDLNPMSSAFEKLLQVFFRFGPVIPSIKEPEFHDKFISVRRVHFNFVTATNLSESLGIFPAYVGKNPRGLERILKTATKHELFPAWYEKGKRYLMHPQTLATILKDYLDLVVANRTLQRQYGDQLFRRVGEIQFIIDGTEFHRWDMASQLSKGPTVGSDQWFGRGFEDMYQLWRREVIAVRNELGFPVPIEKSH</sequence>
<reference evidence="1" key="1">
    <citation type="journal article" date="2020" name="Stud. Mycol.">
        <title>101 Dothideomycetes genomes: a test case for predicting lifestyles and emergence of pathogens.</title>
        <authorList>
            <person name="Haridas S."/>
            <person name="Albert R."/>
            <person name="Binder M."/>
            <person name="Bloem J."/>
            <person name="Labutti K."/>
            <person name="Salamov A."/>
            <person name="Andreopoulos B."/>
            <person name="Baker S."/>
            <person name="Barry K."/>
            <person name="Bills G."/>
            <person name="Bluhm B."/>
            <person name="Cannon C."/>
            <person name="Castanera R."/>
            <person name="Culley D."/>
            <person name="Daum C."/>
            <person name="Ezra D."/>
            <person name="Gonzalez J."/>
            <person name="Henrissat B."/>
            <person name="Kuo A."/>
            <person name="Liang C."/>
            <person name="Lipzen A."/>
            <person name="Lutzoni F."/>
            <person name="Magnuson J."/>
            <person name="Mondo S."/>
            <person name="Nolan M."/>
            <person name="Ohm R."/>
            <person name="Pangilinan J."/>
            <person name="Park H.-J."/>
            <person name="Ramirez L."/>
            <person name="Alfaro M."/>
            <person name="Sun H."/>
            <person name="Tritt A."/>
            <person name="Yoshinaga Y."/>
            <person name="Zwiers L.-H."/>
            <person name="Turgeon B."/>
            <person name="Goodwin S."/>
            <person name="Spatafora J."/>
            <person name="Crous P."/>
            <person name="Grigoriev I."/>
        </authorList>
    </citation>
    <scope>NUCLEOTIDE SEQUENCE</scope>
    <source>
        <strain evidence="1">CBS 123094</strain>
    </source>
</reference>